<accession>A0A9D0ZZ80</accession>
<dbReference type="Proteomes" id="UP000886886">
    <property type="component" value="Unassembled WGS sequence"/>
</dbReference>
<protein>
    <submittedName>
        <fullName evidence="2">Prevent-host-death protein</fullName>
    </submittedName>
</protein>
<sequence length="85" mass="9540">MPNIKPISDLRNYTAVINEVGYGNRVYLTRNGHGQCAIIDMKELDELDKQKALYQLMSKLNEAEISIREEGTVSADNLEAELGVQ</sequence>
<dbReference type="InterPro" id="IPR036165">
    <property type="entry name" value="YefM-like_sf"/>
</dbReference>
<reference evidence="2" key="1">
    <citation type="submission" date="2020-10" db="EMBL/GenBank/DDBJ databases">
        <authorList>
            <person name="Gilroy R."/>
        </authorList>
    </citation>
    <scope>NUCLEOTIDE SEQUENCE</scope>
    <source>
        <strain evidence="2">ChiSjej3B21-11622</strain>
    </source>
</reference>
<dbReference type="AlphaFoldDB" id="A0A9D0ZZ80"/>
<gene>
    <name evidence="2" type="ORF">IAB26_12625</name>
</gene>
<evidence type="ECO:0000313" key="3">
    <source>
        <dbReference type="Proteomes" id="UP000886886"/>
    </source>
</evidence>
<organism evidence="2 3">
    <name type="scientific">Candidatus Limivivens merdigallinarum</name>
    <dbReference type="NCBI Taxonomy" id="2840859"/>
    <lineage>
        <taxon>Bacteria</taxon>
        <taxon>Bacillati</taxon>
        <taxon>Bacillota</taxon>
        <taxon>Clostridia</taxon>
        <taxon>Lachnospirales</taxon>
        <taxon>Lachnospiraceae</taxon>
        <taxon>Lachnospiraceae incertae sedis</taxon>
        <taxon>Candidatus Limivivens</taxon>
    </lineage>
</organism>
<comment type="caution">
    <text evidence="2">The sequence shown here is derived from an EMBL/GenBank/DDBJ whole genome shotgun (WGS) entry which is preliminary data.</text>
</comment>
<name>A0A9D0ZZ80_9FIRM</name>
<reference evidence="2" key="2">
    <citation type="journal article" date="2021" name="PeerJ">
        <title>Extensive microbial diversity within the chicken gut microbiome revealed by metagenomics and culture.</title>
        <authorList>
            <person name="Gilroy R."/>
            <person name="Ravi A."/>
            <person name="Getino M."/>
            <person name="Pursley I."/>
            <person name="Horton D.L."/>
            <person name="Alikhan N.F."/>
            <person name="Baker D."/>
            <person name="Gharbi K."/>
            <person name="Hall N."/>
            <person name="Watson M."/>
            <person name="Adriaenssens E.M."/>
            <person name="Foster-Nyarko E."/>
            <person name="Jarju S."/>
            <person name="Secka A."/>
            <person name="Antonio M."/>
            <person name="Oren A."/>
            <person name="Chaudhuri R.R."/>
            <person name="La Ragione R."/>
            <person name="Hildebrand F."/>
            <person name="Pallen M.J."/>
        </authorList>
    </citation>
    <scope>NUCLEOTIDE SEQUENCE</scope>
    <source>
        <strain evidence="2">ChiSjej3B21-11622</strain>
    </source>
</reference>
<dbReference type="SUPFAM" id="SSF143120">
    <property type="entry name" value="YefM-like"/>
    <property type="match status" value="1"/>
</dbReference>
<comment type="similarity">
    <text evidence="1">Belongs to the phD/YefM antitoxin family.</text>
</comment>
<proteinExistence type="inferred from homology"/>
<dbReference type="EMBL" id="DVFT01000187">
    <property type="protein sequence ID" value="HIQ97393.1"/>
    <property type="molecule type" value="Genomic_DNA"/>
</dbReference>
<evidence type="ECO:0000313" key="2">
    <source>
        <dbReference type="EMBL" id="HIQ97393.1"/>
    </source>
</evidence>
<evidence type="ECO:0000256" key="1">
    <source>
        <dbReference type="ARBA" id="ARBA00009981"/>
    </source>
</evidence>